<evidence type="ECO:0000256" key="1">
    <source>
        <dbReference type="SAM" id="MobiDB-lite"/>
    </source>
</evidence>
<gene>
    <name evidence="2" type="ORF">SNAT2548_LOCUS1274</name>
</gene>
<comment type="caution">
    <text evidence="2">The sequence shown here is derived from an EMBL/GenBank/DDBJ whole genome shotgun (WGS) entry which is preliminary data.</text>
</comment>
<dbReference type="Proteomes" id="UP000604046">
    <property type="component" value="Unassembled WGS sequence"/>
</dbReference>
<name>A0A812GXW7_9DINO</name>
<keyword evidence="3" id="KW-1185">Reference proteome</keyword>
<accession>A0A812GXW7</accession>
<sequence length="104" mass="11101">MGGAGAQPEGQGAEEASPGEAWRAMAALEEQLARETDFSEDISVRQASTMLRHMLTTAAHDSNPALMQMAQTMVPDLKKIWGFEPTRDHLKGLLAMKAGSSASS</sequence>
<feature type="region of interest" description="Disordered" evidence="1">
    <location>
        <begin position="1"/>
        <end position="20"/>
    </location>
</feature>
<protein>
    <submittedName>
        <fullName evidence="2">Uncharacterized protein</fullName>
    </submittedName>
</protein>
<reference evidence="2" key="1">
    <citation type="submission" date="2021-02" db="EMBL/GenBank/DDBJ databases">
        <authorList>
            <person name="Dougan E. K."/>
            <person name="Rhodes N."/>
            <person name="Thang M."/>
            <person name="Chan C."/>
        </authorList>
    </citation>
    <scope>NUCLEOTIDE SEQUENCE</scope>
</reference>
<evidence type="ECO:0000313" key="3">
    <source>
        <dbReference type="Proteomes" id="UP000604046"/>
    </source>
</evidence>
<dbReference type="AlphaFoldDB" id="A0A812GXW7"/>
<evidence type="ECO:0000313" key="2">
    <source>
        <dbReference type="EMBL" id="CAE6942707.1"/>
    </source>
</evidence>
<feature type="compositionally biased region" description="Low complexity" evidence="1">
    <location>
        <begin position="1"/>
        <end position="16"/>
    </location>
</feature>
<dbReference type="EMBL" id="CAJNDS010000069">
    <property type="protein sequence ID" value="CAE6942707.1"/>
    <property type="molecule type" value="Genomic_DNA"/>
</dbReference>
<dbReference type="OrthoDB" id="10547261at2759"/>
<organism evidence="2 3">
    <name type="scientific">Symbiodinium natans</name>
    <dbReference type="NCBI Taxonomy" id="878477"/>
    <lineage>
        <taxon>Eukaryota</taxon>
        <taxon>Sar</taxon>
        <taxon>Alveolata</taxon>
        <taxon>Dinophyceae</taxon>
        <taxon>Suessiales</taxon>
        <taxon>Symbiodiniaceae</taxon>
        <taxon>Symbiodinium</taxon>
    </lineage>
</organism>
<proteinExistence type="predicted"/>